<comment type="similarity">
    <text evidence="1">Belongs to the glycosyltransferase 2 family.</text>
</comment>
<dbReference type="Gene3D" id="3.90.550.10">
    <property type="entry name" value="Spore Coat Polysaccharide Biosynthesis Protein SpsA, Chain A"/>
    <property type="match status" value="1"/>
</dbReference>
<dbReference type="Proteomes" id="UP000216446">
    <property type="component" value="Unassembled WGS sequence"/>
</dbReference>
<feature type="domain" description="Glycosyltransferase 2-like" evidence="4">
    <location>
        <begin position="18"/>
        <end position="182"/>
    </location>
</feature>
<sequence>MSATPFPQPPGSEHDAVVVIPTYNEAANIEAVLRRVLALERFAALVVDDGSPDGTAQIVRRLQSEEPNRVGIIERAGKMGLGTAYLTGFRAARDAGFAYICEMDADLSHNPDDLVHLLDACASGEADVAVGSRYVGGVRVMNWPLGRLILSYGAGMYTRAITRLPVMDVTAGFACFTHEVLQAINFDRVTSNGYSFQIEMKYRAWKRGFRLVEVPIVFTERTEGQSKMNSAIVREATTKVWRLRLASLVGRL</sequence>
<dbReference type="CDD" id="cd06442">
    <property type="entry name" value="DPM1_like"/>
    <property type="match status" value="1"/>
</dbReference>
<evidence type="ECO:0000259" key="4">
    <source>
        <dbReference type="Pfam" id="PF00535"/>
    </source>
</evidence>
<accession>A0A259TZ60</accession>
<dbReference type="RefSeq" id="WP_218827619.1">
    <property type="nucleotide sequence ID" value="NZ_MQWB01000001.1"/>
</dbReference>
<dbReference type="InParanoid" id="A0A259TZ60"/>
<organism evidence="5 6">
    <name type="scientific">Rubricoccus marinus</name>
    <dbReference type="NCBI Taxonomy" id="716817"/>
    <lineage>
        <taxon>Bacteria</taxon>
        <taxon>Pseudomonadati</taxon>
        <taxon>Rhodothermota</taxon>
        <taxon>Rhodothermia</taxon>
        <taxon>Rhodothermales</taxon>
        <taxon>Rubricoccaceae</taxon>
        <taxon>Rubricoccus</taxon>
    </lineage>
</organism>
<evidence type="ECO:0000313" key="5">
    <source>
        <dbReference type="EMBL" id="OZC03065.1"/>
    </source>
</evidence>
<keyword evidence="6" id="KW-1185">Reference proteome</keyword>
<gene>
    <name evidence="5" type="ORF">BSZ36_08835</name>
</gene>
<evidence type="ECO:0000256" key="1">
    <source>
        <dbReference type="ARBA" id="ARBA00006739"/>
    </source>
</evidence>
<dbReference type="EMBL" id="MQWB01000001">
    <property type="protein sequence ID" value="OZC03065.1"/>
    <property type="molecule type" value="Genomic_DNA"/>
</dbReference>
<dbReference type="InterPro" id="IPR029044">
    <property type="entry name" value="Nucleotide-diphossugar_trans"/>
</dbReference>
<dbReference type="GO" id="GO:0016020">
    <property type="term" value="C:membrane"/>
    <property type="evidence" value="ECO:0007669"/>
    <property type="project" value="GOC"/>
</dbReference>
<dbReference type="PANTHER" id="PTHR43398:SF1">
    <property type="entry name" value="DOLICHOL-PHOSPHATE MANNOSYLTRANSFERASE SUBUNIT 1"/>
    <property type="match status" value="1"/>
</dbReference>
<dbReference type="GO" id="GO:0009247">
    <property type="term" value="P:glycolipid biosynthetic process"/>
    <property type="evidence" value="ECO:0007669"/>
    <property type="project" value="TreeGrafter"/>
</dbReference>
<dbReference type="PANTHER" id="PTHR43398">
    <property type="entry name" value="DOLICHOL-PHOSPHATE MANNOSYLTRANSFERASE SUBUNIT 1"/>
    <property type="match status" value="1"/>
</dbReference>
<dbReference type="SUPFAM" id="SSF53448">
    <property type="entry name" value="Nucleotide-diphospho-sugar transferases"/>
    <property type="match status" value="1"/>
</dbReference>
<evidence type="ECO:0000256" key="2">
    <source>
        <dbReference type="ARBA" id="ARBA00022676"/>
    </source>
</evidence>
<dbReference type="AlphaFoldDB" id="A0A259TZ60"/>
<reference evidence="5 6" key="1">
    <citation type="submission" date="2016-11" db="EMBL/GenBank/DDBJ databases">
        <title>Study of marine rhodopsin-containing bacteria.</title>
        <authorList>
            <person name="Yoshizawa S."/>
            <person name="Kumagai Y."/>
            <person name="Kogure K."/>
        </authorList>
    </citation>
    <scope>NUCLEOTIDE SEQUENCE [LARGE SCALE GENOMIC DNA]</scope>
    <source>
        <strain evidence="5 6">SG-29</strain>
    </source>
</reference>
<dbReference type="GO" id="GO:0004582">
    <property type="term" value="F:dolichyl-phosphate beta-D-mannosyltransferase activity"/>
    <property type="evidence" value="ECO:0007669"/>
    <property type="project" value="InterPro"/>
</dbReference>
<name>A0A259TZ60_9BACT</name>
<keyword evidence="2 5" id="KW-0328">Glycosyltransferase</keyword>
<dbReference type="Pfam" id="PF00535">
    <property type="entry name" value="Glycos_transf_2"/>
    <property type="match status" value="1"/>
</dbReference>
<proteinExistence type="inferred from homology"/>
<protein>
    <submittedName>
        <fullName evidence="5">Dolichyl-phosphate beta-D-mannosyltransferase</fullName>
    </submittedName>
</protein>
<dbReference type="InterPro" id="IPR039528">
    <property type="entry name" value="DPM1-like"/>
</dbReference>
<dbReference type="FunFam" id="3.90.550.10:FF:000122">
    <property type="entry name" value="Dolichol-phosphate mannosyltransferase subunit 1"/>
    <property type="match status" value="1"/>
</dbReference>
<keyword evidence="3 5" id="KW-0808">Transferase</keyword>
<dbReference type="InterPro" id="IPR001173">
    <property type="entry name" value="Glyco_trans_2-like"/>
</dbReference>
<evidence type="ECO:0000313" key="6">
    <source>
        <dbReference type="Proteomes" id="UP000216446"/>
    </source>
</evidence>
<comment type="caution">
    <text evidence="5">The sequence shown here is derived from an EMBL/GenBank/DDBJ whole genome shotgun (WGS) entry which is preliminary data.</text>
</comment>
<evidence type="ECO:0000256" key="3">
    <source>
        <dbReference type="ARBA" id="ARBA00022679"/>
    </source>
</evidence>